<evidence type="ECO:0000313" key="1">
    <source>
        <dbReference type="EMBL" id="PHZ86373.1"/>
    </source>
</evidence>
<dbReference type="InterPro" id="IPR052392">
    <property type="entry name" value="Kelch-BTB_domain-containing"/>
</dbReference>
<dbReference type="InParanoid" id="A0A2G4YVT1"/>
<dbReference type="InterPro" id="IPR006311">
    <property type="entry name" value="TAT_signal"/>
</dbReference>
<organism evidence="1 2">
    <name type="scientific">Paremcibacter congregatus</name>
    <dbReference type="NCBI Taxonomy" id="2043170"/>
    <lineage>
        <taxon>Bacteria</taxon>
        <taxon>Pseudomonadati</taxon>
        <taxon>Pseudomonadota</taxon>
        <taxon>Alphaproteobacteria</taxon>
        <taxon>Emcibacterales</taxon>
        <taxon>Emcibacteraceae</taxon>
        <taxon>Paremcibacter</taxon>
    </lineage>
</organism>
<comment type="caution">
    <text evidence="1">The sequence shown here is derived from an EMBL/GenBank/DDBJ whole genome shotgun (WGS) entry which is preliminary data.</text>
</comment>
<dbReference type="Gene3D" id="2.120.10.80">
    <property type="entry name" value="Kelch-type beta propeller"/>
    <property type="match status" value="2"/>
</dbReference>
<evidence type="ECO:0008006" key="3">
    <source>
        <dbReference type="Google" id="ProtNLM"/>
    </source>
</evidence>
<dbReference type="RefSeq" id="WP_099471092.1">
    <property type="nucleotide sequence ID" value="NZ_CP041025.1"/>
</dbReference>
<dbReference type="Proteomes" id="UP000229730">
    <property type="component" value="Unassembled WGS sequence"/>
</dbReference>
<dbReference type="SUPFAM" id="SSF117281">
    <property type="entry name" value="Kelch motif"/>
    <property type="match status" value="1"/>
</dbReference>
<keyword evidence="2" id="KW-1185">Reference proteome</keyword>
<dbReference type="AlphaFoldDB" id="A0A2G4YVT1"/>
<dbReference type="PANTHER" id="PTHR46375:SF3">
    <property type="entry name" value="KELCH REPEAT AND BTB DOMAIN-CONTAINING PROTEIN 13"/>
    <property type="match status" value="1"/>
</dbReference>
<reference evidence="1 2" key="1">
    <citation type="submission" date="2017-10" db="EMBL/GenBank/DDBJ databases">
        <title>Frigbacter circumglobatus gen. nov. sp. nov., isolated from sediment cultured in situ.</title>
        <authorList>
            <person name="Zhao Z."/>
        </authorList>
    </citation>
    <scope>NUCLEOTIDE SEQUENCE [LARGE SCALE GENOMIC DNA]</scope>
    <source>
        <strain evidence="1 2">ZYL</strain>
    </source>
</reference>
<dbReference type="EMBL" id="PDEM01000008">
    <property type="protein sequence ID" value="PHZ86373.1"/>
    <property type="molecule type" value="Genomic_DNA"/>
</dbReference>
<evidence type="ECO:0000313" key="2">
    <source>
        <dbReference type="Proteomes" id="UP000229730"/>
    </source>
</evidence>
<name>A0A2G4YVT1_9PROT</name>
<dbReference type="PROSITE" id="PS51318">
    <property type="entry name" value="TAT"/>
    <property type="match status" value="1"/>
</dbReference>
<dbReference type="InterPro" id="IPR006652">
    <property type="entry name" value="Kelch_1"/>
</dbReference>
<dbReference type="OrthoDB" id="9769308at2"/>
<gene>
    <name evidence="1" type="ORF">CRD36_02090</name>
</gene>
<sequence>MEFSRRNFLNYSGIAALGALSYSGSSFAFGAKKNWVQTSPMPIPMQEIYPAVFEQEIYVGGGFVESDRPAFAGYSPSKETYIYNPEKRLWRQGPTLPEARHHLGMVSNSSYLFAIGGFYGVKGNAWQLRDTVFKLTKDSETWSSGPVLPSSQAESVYGMIEDNIHVVGGKRIEPQNGKILDSDKHYVLVQNEHWEEAAPASMVRNSAAGAVVGDRLYVVGGRGAGSYHLNNNFIEAYDPKLDKWETIKPAPVAVAGHAATARGGKLYIFGGEIFGPGGNWKTGKVYSSVWSYDPHSDEWNVSGGAKLVH</sequence>
<protein>
    <recommendedName>
        <fullName evidence="3">Galactose oxidase</fullName>
    </recommendedName>
</protein>
<dbReference type="PANTHER" id="PTHR46375">
    <property type="entry name" value="KELCH REPEAT AND BTB DOMAIN-CONTAINING PROTEIN 13-RELATED"/>
    <property type="match status" value="1"/>
</dbReference>
<dbReference type="Pfam" id="PF24681">
    <property type="entry name" value="Kelch_KLHDC2_KLHL20_DRC7"/>
    <property type="match status" value="1"/>
</dbReference>
<dbReference type="SMART" id="SM00612">
    <property type="entry name" value="Kelch"/>
    <property type="match status" value="3"/>
</dbReference>
<proteinExistence type="predicted"/>
<accession>A0A2G4YVT1</accession>
<dbReference type="InterPro" id="IPR015915">
    <property type="entry name" value="Kelch-typ_b-propeller"/>
</dbReference>